<dbReference type="EC" id="5.4.4.2" evidence="5"/>
<dbReference type="PANTHER" id="PTHR47253">
    <property type="match status" value="1"/>
</dbReference>
<keyword evidence="4 5" id="KW-0413">Isomerase</keyword>
<dbReference type="InterPro" id="IPR004561">
    <property type="entry name" value="IsoChor_synthase"/>
</dbReference>
<proteinExistence type="inferred from homology"/>
<dbReference type="Gene3D" id="3.60.120.10">
    <property type="entry name" value="Anthranilate synthase"/>
    <property type="match status" value="1"/>
</dbReference>
<keyword evidence="5" id="KW-0474">Menaquinone biosynthesis</keyword>
<reference evidence="7" key="1">
    <citation type="submission" date="2023-04" db="EMBL/GenBank/DDBJ databases">
        <title>Genome dynamics across the evolutionary transition to endosymbiosis.</title>
        <authorList>
            <person name="Siozios S."/>
            <person name="Nadal-Jimenez P."/>
            <person name="Azagi T."/>
            <person name="Sprong H."/>
            <person name="Frost C.L."/>
            <person name="Parratt S.R."/>
            <person name="Taylor G."/>
            <person name="Brettell L."/>
            <person name="Lew K.C."/>
            <person name="Croft L."/>
            <person name="King K.C."/>
            <person name="Brockhurst M.A."/>
            <person name="Hypsa V."/>
            <person name="Novakova E."/>
            <person name="Darby A.C."/>
            <person name="Hurst G.D.D."/>
        </authorList>
    </citation>
    <scope>NUCLEOTIDE SEQUENCE</scope>
    <source>
        <strain evidence="7">AIh</strain>
    </source>
</reference>
<feature type="binding site" evidence="5">
    <location>
        <position position="292"/>
    </location>
    <ligand>
        <name>Mg(2+)</name>
        <dbReference type="ChEBI" id="CHEBI:18420"/>
    </ligand>
</feature>
<evidence type="ECO:0000256" key="1">
    <source>
        <dbReference type="ARBA" id="ARBA00000799"/>
    </source>
</evidence>
<comment type="pathway">
    <text evidence="5">Quinol/quinone metabolism; menaquinone biosynthesis.</text>
</comment>
<dbReference type="Pfam" id="PF00425">
    <property type="entry name" value="Chorismate_bind"/>
    <property type="match status" value="1"/>
</dbReference>
<dbReference type="EMBL" id="CP123498">
    <property type="protein sequence ID" value="WGL96444.1"/>
    <property type="molecule type" value="Genomic_DNA"/>
</dbReference>
<comment type="cofactor">
    <cofactor evidence="5">
        <name>Mg(2+)</name>
        <dbReference type="ChEBI" id="CHEBI:18420"/>
    </cofactor>
</comment>
<evidence type="ECO:0000259" key="6">
    <source>
        <dbReference type="Pfam" id="PF00425"/>
    </source>
</evidence>
<organism evidence="7 8">
    <name type="scientific">Arsenophonus nasoniae</name>
    <name type="common">son-killer infecting Nasonia vitripennis</name>
    <dbReference type="NCBI Taxonomy" id="638"/>
    <lineage>
        <taxon>Bacteria</taxon>
        <taxon>Pseudomonadati</taxon>
        <taxon>Pseudomonadota</taxon>
        <taxon>Gammaproteobacteria</taxon>
        <taxon>Enterobacterales</taxon>
        <taxon>Morganellaceae</taxon>
        <taxon>Arsenophonus</taxon>
    </lineage>
</organism>
<sequence length="445" mass="51382">MVNISEFMASVYQFLSERQIEGKSGQQYQFSFPADIQFPALDWLASQQFYPQFYWHHRDGHEEVALLGEVKHFTNIVDAEQFLQQQSATTTMRIWGLNAWQPLPDNEYYAGFVGDDSYLFLPRVEFRYCQERWILAVNIIDQQDLPHALQFLAELQLVKPISPLNSHIKQVQHLPEYQQWRDLTTQAVQLINSGVMDKVVIARQTDIQLTKPLNAASLMSASKAVNRQCYHFMLSFNAQHTFLSATPERLYYRKFQQLYTEALAGTVVNSSDQTIRQTYSDWLMNDDKNQHENRLVVEDICQRLQNNCEKISVSSPDIILLRKIQHLRRLIRVTLRDASDSDCLNRLQPTAAVAGVPRKTAKHFLQQNEPICRGWYAGSAGYLSLNQSEFVVSLRCAHLNDDHLRLYAGAGIVNDSDPWQEWLEVENKAAGLQTLLNKEIFCCES</sequence>
<evidence type="ECO:0000313" key="8">
    <source>
        <dbReference type="Proteomes" id="UP001177597"/>
    </source>
</evidence>
<evidence type="ECO:0000256" key="2">
    <source>
        <dbReference type="ARBA" id="ARBA00005297"/>
    </source>
</evidence>
<dbReference type="NCBIfam" id="TIGR00543">
    <property type="entry name" value="isochor_syn"/>
    <property type="match status" value="1"/>
</dbReference>
<dbReference type="GO" id="GO:0009234">
    <property type="term" value="P:menaquinone biosynthetic process"/>
    <property type="evidence" value="ECO:0007669"/>
    <property type="project" value="UniProtKB-UniRule"/>
</dbReference>
<evidence type="ECO:0000256" key="3">
    <source>
        <dbReference type="ARBA" id="ARBA00022842"/>
    </source>
</evidence>
<keyword evidence="3 5" id="KW-0460">Magnesium</keyword>
<dbReference type="InterPro" id="IPR015890">
    <property type="entry name" value="Chorismate_C"/>
</dbReference>
<dbReference type="InterPro" id="IPR005801">
    <property type="entry name" value="ADC_synthase"/>
</dbReference>
<dbReference type="GO" id="GO:0000287">
    <property type="term" value="F:magnesium ion binding"/>
    <property type="evidence" value="ECO:0007669"/>
    <property type="project" value="UniProtKB-UniRule"/>
</dbReference>
<feature type="active site" description="Proton donor" evidence="5">
    <location>
        <position position="248"/>
    </location>
</feature>
<comment type="pathway">
    <text evidence="5">Quinol/quinone metabolism; 1,4-dihydroxy-2-naphthoate biosynthesis; 1,4-dihydroxy-2-naphthoate from chorismate: step 1/7.</text>
</comment>
<name>A0AA95GG95_9GAMM</name>
<dbReference type="AlphaFoldDB" id="A0AA95GG95"/>
<gene>
    <name evidence="5 7" type="primary">menF</name>
    <name evidence="7" type="ORF">QE207_07820</name>
</gene>
<dbReference type="HAMAP" id="MF_01935">
    <property type="entry name" value="MenF"/>
    <property type="match status" value="1"/>
</dbReference>
<dbReference type="PANTHER" id="PTHR47253:SF4">
    <property type="entry name" value="ISOCHORISMATE SYNTHASE 2, CHLOROPLASTIC"/>
    <property type="match status" value="1"/>
</dbReference>
<dbReference type="SUPFAM" id="SSF56322">
    <property type="entry name" value="ADC synthase"/>
    <property type="match status" value="1"/>
</dbReference>
<dbReference type="Proteomes" id="UP001177597">
    <property type="component" value="Chromosome"/>
</dbReference>
<evidence type="ECO:0000313" key="7">
    <source>
        <dbReference type="EMBL" id="WGL96444.1"/>
    </source>
</evidence>
<comment type="function">
    <text evidence="5">Catalyzes the conversion of chorismate to isochorismate.</text>
</comment>
<comment type="catalytic activity">
    <reaction evidence="1 5">
        <text>chorismate = isochorismate</text>
        <dbReference type="Rhea" id="RHEA:18985"/>
        <dbReference type="ChEBI" id="CHEBI:29748"/>
        <dbReference type="ChEBI" id="CHEBI:29780"/>
        <dbReference type="EC" id="5.4.4.2"/>
    </reaction>
</comment>
<accession>A0AA95GG95</accession>
<dbReference type="NCBIfam" id="NF011588">
    <property type="entry name" value="PRK15012.1"/>
    <property type="match status" value="1"/>
</dbReference>
<feature type="binding site" evidence="5">
    <location>
        <position position="424"/>
    </location>
    <ligand>
        <name>Mg(2+)</name>
        <dbReference type="ChEBI" id="CHEBI:18420"/>
    </ligand>
</feature>
<protein>
    <recommendedName>
        <fullName evidence="5">Isochorismate synthase MenF</fullName>
        <ecNumber evidence="5">5.4.4.2</ecNumber>
    </recommendedName>
    <alternativeName>
        <fullName evidence="5">Isochorismate mutase</fullName>
    </alternativeName>
</protein>
<dbReference type="InterPro" id="IPR044250">
    <property type="entry name" value="MenF-like"/>
</dbReference>
<dbReference type="InterPro" id="IPR034681">
    <property type="entry name" value="MenF"/>
</dbReference>
<keyword evidence="5" id="KW-0479">Metal-binding</keyword>
<feature type="active site" description="Proton acceptor" evidence="5">
    <location>
        <position position="198"/>
    </location>
</feature>
<evidence type="ECO:0000256" key="5">
    <source>
        <dbReference type="HAMAP-Rule" id="MF_01935"/>
    </source>
</evidence>
<comment type="similarity">
    <text evidence="2 5">Belongs to the isochorismate synthase family.</text>
</comment>
<feature type="domain" description="Chorismate-utilising enzyme C-terminal" evidence="6">
    <location>
        <begin position="178"/>
        <end position="428"/>
    </location>
</feature>
<evidence type="ECO:0000256" key="4">
    <source>
        <dbReference type="ARBA" id="ARBA00023235"/>
    </source>
</evidence>
<dbReference type="GO" id="GO:0008909">
    <property type="term" value="F:isochorismate synthase activity"/>
    <property type="evidence" value="ECO:0007669"/>
    <property type="project" value="UniProtKB-UniRule"/>
</dbReference>